<reference evidence="2" key="1">
    <citation type="journal article" date="2010" name="Science">
        <title>Plasticity of animal genome architecture unmasked by rapid evolution of a pelagic tunicate.</title>
        <authorList>
            <person name="Denoeud F."/>
            <person name="Henriet S."/>
            <person name="Mungpakdee S."/>
            <person name="Aury J.M."/>
            <person name="Da Silva C."/>
            <person name="Brinkmann H."/>
            <person name="Mikhaleva J."/>
            <person name="Olsen L.C."/>
            <person name="Jubin C."/>
            <person name="Canestro C."/>
            <person name="Bouquet J.M."/>
            <person name="Danks G."/>
            <person name="Poulain J."/>
            <person name="Campsteijn C."/>
            <person name="Adamski M."/>
            <person name="Cross I."/>
            <person name="Yadetie F."/>
            <person name="Muffato M."/>
            <person name="Louis A."/>
            <person name="Butcher S."/>
            <person name="Tsagkogeorga G."/>
            <person name="Konrad A."/>
            <person name="Singh S."/>
            <person name="Jensen M.F."/>
            <person name="Cong E.H."/>
            <person name="Eikeseth-Otteraa H."/>
            <person name="Noel B."/>
            <person name="Anthouard V."/>
            <person name="Porcel B.M."/>
            <person name="Kachouri-Lafond R."/>
            <person name="Nishino A."/>
            <person name="Ugolini M."/>
            <person name="Chourrout P."/>
            <person name="Nishida H."/>
            <person name="Aasland R."/>
            <person name="Huzurbazar S."/>
            <person name="Westhof E."/>
            <person name="Delsuc F."/>
            <person name="Lehrach H."/>
            <person name="Reinhardt R."/>
            <person name="Weissenbach J."/>
            <person name="Roy S.W."/>
            <person name="Artiguenave F."/>
            <person name="Postlethwait J.H."/>
            <person name="Manak J.R."/>
            <person name="Thompson E.M."/>
            <person name="Jaillon O."/>
            <person name="Du Pasquier L."/>
            <person name="Boudinot P."/>
            <person name="Liberles D.A."/>
            <person name="Volff J.N."/>
            <person name="Philippe H."/>
            <person name="Lenhard B."/>
            <person name="Roest Crollius H."/>
            <person name="Wincker P."/>
            <person name="Chourrout D."/>
        </authorList>
    </citation>
    <scope>NUCLEOTIDE SEQUENCE [LARGE SCALE GENOMIC DNA]</scope>
</reference>
<dbReference type="OrthoDB" id="10315239at2759"/>
<dbReference type="EMBL" id="FN653156">
    <property type="protein sequence ID" value="CBY13040.1"/>
    <property type="molecule type" value="Genomic_DNA"/>
</dbReference>
<accession>E4XTH8</accession>
<dbReference type="AlphaFoldDB" id="E4XTH8"/>
<sequence>MDVFQRKKLNVINFTCEEIPFIEKIPFEKEETGDGDKAEPEFVEKTVHEQVKEILESIKNENYSFEKRMKIKYIKRFGRCWVVNDNRKLFIAKYLNKYFGVNLSHLLVDRTGRYDLNEEEQTQIMRMIYLHDEGQVFLKNFLPEVEYEKSEDRFLHEKKMFKFRQQYRAEQKYEPPTWRAWLTLDNLTDNYPVFVFITIAIAMLIQVAYIVISPAQTN</sequence>
<keyword evidence="1" id="KW-1133">Transmembrane helix</keyword>
<feature type="transmembrane region" description="Helical" evidence="1">
    <location>
        <begin position="191"/>
        <end position="212"/>
    </location>
</feature>
<keyword evidence="1" id="KW-0472">Membrane</keyword>
<evidence type="ECO:0000313" key="2">
    <source>
        <dbReference type="EMBL" id="CBY13040.1"/>
    </source>
</evidence>
<name>E4XTH8_OIKDI</name>
<dbReference type="InParanoid" id="E4XTH8"/>
<organism evidence="2">
    <name type="scientific">Oikopleura dioica</name>
    <name type="common">Tunicate</name>
    <dbReference type="NCBI Taxonomy" id="34765"/>
    <lineage>
        <taxon>Eukaryota</taxon>
        <taxon>Metazoa</taxon>
        <taxon>Chordata</taxon>
        <taxon>Tunicata</taxon>
        <taxon>Appendicularia</taxon>
        <taxon>Copelata</taxon>
        <taxon>Oikopleuridae</taxon>
        <taxon>Oikopleura</taxon>
    </lineage>
</organism>
<keyword evidence="3" id="KW-1185">Reference proteome</keyword>
<proteinExistence type="predicted"/>
<gene>
    <name evidence="2" type="ORF">GSOID_T00003784001</name>
</gene>
<evidence type="ECO:0000256" key="1">
    <source>
        <dbReference type="SAM" id="Phobius"/>
    </source>
</evidence>
<protein>
    <submittedName>
        <fullName evidence="2">Uncharacterized protein</fullName>
    </submittedName>
</protein>
<evidence type="ECO:0000313" key="3">
    <source>
        <dbReference type="Proteomes" id="UP000001307"/>
    </source>
</evidence>
<keyword evidence="1" id="KW-0812">Transmembrane</keyword>
<dbReference type="Proteomes" id="UP000001307">
    <property type="component" value="Unassembled WGS sequence"/>
</dbReference>